<dbReference type="Proteomes" id="UP001152561">
    <property type="component" value="Unassembled WGS sequence"/>
</dbReference>
<dbReference type="AlphaFoldDB" id="A0A9Q1R8U5"/>
<gene>
    <name evidence="2" type="ORF">K7X08_017700</name>
</gene>
<feature type="domain" description="PDZ" evidence="1">
    <location>
        <begin position="106"/>
        <end position="159"/>
    </location>
</feature>
<accession>A0A9Q1R8U5</accession>
<dbReference type="PANTHER" id="PTHR47389:SF4">
    <property type="entry name" value="OS09G0436400 PROTEIN"/>
    <property type="match status" value="1"/>
</dbReference>
<protein>
    <recommendedName>
        <fullName evidence="1">PDZ domain-containing protein</fullName>
    </recommendedName>
</protein>
<organism evidence="2 3">
    <name type="scientific">Anisodus acutangulus</name>
    <dbReference type="NCBI Taxonomy" id="402998"/>
    <lineage>
        <taxon>Eukaryota</taxon>
        <taxon>Viridiplantae</taxon>
        <taxon>Streptophyta</taxon>
        <taxon>Embryophyta</taxon>
        <taxon>Tracheophyta</taxon>
        <taxon>Spermatophyta</taxon>
        <taxon>Magnoliopsida</taxon>
        <taxon>eudicotyledons</taxon>
        <taxon>Gunneridae</taxon>
        <taxon>Pentapetalae</taxon>
        <taxon>asterids</taxon>
        <taxon>lamiids</taxon>
        <taxon>Solanales</taxon>
        <taxon>Solanaceae</taxon>
        <taxon>Solanoideae</taxon>
        <taxon>Hyoscyameae</taxon>
        <taxon>Anisodus</taxon>
    </lineage>
</organism>
<dbReference type="InterPro" id="IPR041489">
    <property type="entry name" value="PDZ_6"/>
</dbReference>
<keyword evidence="3" id="KW-1185">Reference proteome</keyword>
<dbReference type="SUPFAM" id="SSF50156">
    <property type="entry name" value="PDZ domain-like"/>
    <property type="match status" value="1"/>
</dbReference>
<dbReference type="InterPro" id="IPR036034">
    <property type="entry name" value="PDZ_sf"/>
</dbReference>
<dbReference type="Pfam" id="PF17820">
    <property type="entry name" value="PDZ_6"/>
    <property type="match status" value="1"/>
</dbReference>
<comment type="caution">
    <text evidence="2">The sequence shown here is derived from an EMBL/GenBank/DDBJ whole genome shotgun (WGS) entry which is preliminary data.</text>
</comment>
<dbReference type="PANTHER" id="PTHR47389">
    <property type="entry name" value="OS09G0436400 PROTEIN"/>
    <property type="match status" value="1"/>
</dbReference>
<reference evidence="3" key="1">
    <citation type="journal article" date="2023" name="Proc. Natl. Acad. Sci. U.S.A.">
        <title>Genomic and structural basis for evolution of tropane alkaloid biosynthesis.</title>
        <authorList>
            <person name="Wanga Y.-J."/>
            <person name="Taina T."/>
            <person name="Yua J.-Y."/>
            <person name="Lia J."/>
            <person name="Xua B."/>
            <person name="Chenc J."/>
            <person name="D'Auriad J.C."/>
            <person name="Huanga J.-P."/>
            <person name="Huanga S.-X."/>
        </authorList>
    </citation>
    <scope>NUCLEOTIDE SEQUENCE [LARGE SCALE GENOMIC DNA]</scope>
    <source>
        <strain evidence="3">cv. KIB-2019</strain>
    </source>
</reference>
<name>A0A9Q1R8U5_9SOLA</name>
<dbReference type="OrthoDB" id="4217619at2759"/>
<evidence type="ECO:0000259" key="1">
    <source>
        <dbReference type="Pfam" id="PF17820"/>
    </source>
</evidence>
<dbReference type="Gene3D" id="2.30.42.10">
    <property type="match status" value="1"/>
</dbReference>
<sequence length="188" mass="20928">MEQLWLVVVITGCSNPTAATGRKTERDEVEALVVNWLCNGGVRRAPAWEIVYTYFGGIGQWPNHRKSCQASTSTLARDGSNNLYAARLYTLEQIISKFPDVLEGVIVEELVPGSSAESAGLKHNDVIIQFGGKRIQSFLELLENMWNNVGESVELAVIRASHDVPLYLSMVVEEATSDKLYSWPLWEV</sequence>
<proteinExistence type="predicted"/>
<evidence type="ECO:0000313" key="2">
    <source>
        <dbReference type="EMBL" id="KAJ8545117.1"/>
    </source>
</evidence>
<dbReference type="EMBL" id="JAJAGQ010000013">
    <property type="protein sequence ID" value="KAJ8545117.1"/>
    <property type="molecule type" value="Genomic_DNA"/>
</dbReference>
<evidence type="ECO:0000313" key="3">
    <source>
        <dbReference type="Proteomes" id="UP001152561"/>
    </source>
</evidence>